<protein>
    <recommendedName>
        <fullName evidence="5">NADP-dependent oxidoreductase domain-containing protein</fullName>
    </recommendedName>
</protein>
<dbReference type="PROSITE" id="PS00062">
    <property type="entry name" value="ALDOKETO_REDUCTASE_2"/>
    <property type="match status" value="1"/>
</dbReference>
<dbReference type="InterPro" id="IPR023210">
    <property type="entry name" value="NADP_OxRdtase_dom"/>
</dbReference>
<dbReference type="PRINTS" id="PR00069">
    <property type="entry name" value="ALDKETRDTASE"/>
</dbReference>
<evidence type="ECO:0000256" key="2">
    <source>
        <dbReference type="PIRSR" id="PIRSR000097-1"/>
    </source>
</evidence>
<evidence type="ECO:0000313" key="7">
    <source>
        <dbReference type="Proteomes" id="UP001271007"/>
    </source>
</evidence>
<reference evidence="6" key="1">
    <citation type="submission" date="2023-04" db="EMBL/GenBank/DDBJ databases">
        <title>Black Yeasts Isolated from many extreme environments.</title>
        <authorList>
            <person name="Coleine C."/>
            <person name="Stajich J.E."/>
            <person name="Selbmann L."/>
        </authorList>
    </citation>
    <scope>NUCLEOTIDE SEQUENCE</scope>
    <source>
        <strain evidence="6">CCFEE 5312</strain>
    </source>
</reference>
<dbReference type="CDD" id="cd19071">
    <property type="entry name" value="AKR_AKR1-5-like"/>
    <property type="match status" value="1"/>
</dbReference>
<evidence type="ECO:0000256" key="3">
    <source>
        <dbReference type="PIRSR" id="PIRSR000097-2"/>
    </source>
</evidence>
<feature type="active site" description="Proton donor" evidence="2">
    <location>
        <position position="83"/>
    </location>
</feature>
<feature type="site" description="Lowers pKa of active site Tyr" evidence="4">
    <location>
        <position position="108"/>
    </location>
</feature>
<evidence type="ECO:0000259" key="5">
    <source>
        <dbReference type="Pfam" id="PF00248"/>
    </source>
</evidence>
<dbReference type="SUPFAM" id="SSF51430">
    <property type="entry name" value="NAD(P)-linked oxidoreductase"/>
    <property type="match status" value="1"/>
</dbReference>
<keyword evidence="7" id="KW-1185">Reference proteome</keyword>
<gene>
    <name evidence="6" type="ORF">LTR09_007262</name>
</gene>
<name>A0AAJ0GB95_9PEZI</name>
<comment type="caution">
    <text evidence="6">The sequence shown here is derived from an EMBL/GenBank/DDBJ whole genome shotgun (WGS) entry which is preliminary data.</text>
</comment>
<sequence length="346" mass="38498">MTSKALSSAINRVGQITQQLSSQAPIKQQLRMASTANTVHKLNTGASMPAVGFGTWQDKDAQVDAVNTALRAGYRHIDTAHIYGTEPMVAAGIKKSGVPRDQIFITTKLWNNAHDPKSVEPALDASLKDLGVDHVDLYLMHWPSPFKNGDALMPKDGDGKIVPGKADYVDTYKAMEECQKKGKTKAIGVSNFSQAEMERLVKESSIVPAVHQYENHPWLQQSKFAQWHKEKGIHIMQYSPFGNQNPIYSKDEDLGKLIEDPTLAEIGKKYNKSGAQVALAWGIAHGRCVLPKSKTENRIKQNLEGDFKLEAEDVKKIDSLDKKFRFNDPSGNFQWNFYADLDGKTN</sequence>
<organism evidence="6 7">
    <name type="scientific">Extremus antarcticus</name>
    <dbReference type="NCBI Taxonomy" id="702011"/>
    <lineage>
        <taxon>Eukaryota</taxon>
        <taxon>Fungi</taxon>
        <taxon>Dikarya</taxon>
        <taxon>Ascomycota</taxon>
        <taxon>Pezizomycotina</taxon>
        <taxon>Dothideomycetes</taxon>
        <taxon>Dothideomycetidae</taxon>
        <taxon>Mycosphaerellales</taxon>
        <taxon>Extremaceae</taxon>
        <taxon>Extremus</taxon>
    </lineage>
</organism>
<dbReference type="FunFam" id="3.20.20.100:FF:000002">
    <property type="entry name" value="2,5-diketo-D-gluconic acid reductase A"/>
    <property type="match status" value="1"/>
</dbReference>
<dbReference type="GO" id="GO:0016616">
    <property type="term" value="F:oxidoreductase activity, acting on the CH-OH group of donors, NAD or NADP as acceptor"/>
    <property type="evidence" value="ECO:0007669"/>
    <property type="project" value="UniProtKB-ARBA"/>
</dbReference>
<dbReference type="InterPro" id="IPR020471">
    <property type="entry name" value="AKR"/>
</dbReference>
<dbReference type="PIRSF" id="PIRSF000097">
    <property type="entry name" value="AKR"/>
    <property type="match status" value="1"/>
</dbReference>
<evidence type="ECO:0000256" key="1">
    <source>
        <dbReference type="ARBA" id="ARBA00023002"/>
    </source>
</evidence>
<dbReference type="AlphaFoldDB" id="A0AAJ0GB95"/>
<feature type="binding site" evidence="3">
    <location>
        <position position="141"/>
    </location>
    <ligand>
        <name>substrate</name>
    </ligand>
</feature>
<dbReference type="InterPro" id="IPR018170">
    <property type="entry name" value="Aldo/ket_reductase_CS"/>
</dbReference>
<evidence type="ECO:0000313" key="6">
    <source>
        <dbReference type="EMBL" id="KAK3051607.1"/>
    </source>
</evidence>
<accession>A0AAJ0GB95</accession>
<evidence type="ECO:0000256" key="4">
    <source>
        <dbReference type="PIRSR" id="PIRSR000097-3"/>
    </source>
</evidence>
<dbReference type="PANTHER" id="PTHR11732">
    <property type="entry name" value="ALDO/KETO REDUCTASE"/>
    <property type="match status" value="1"/>
</dbReference>
<dbReference type="Pfam" id="PF00248">
    <property type="entry name" value="Aldo_ket_red"/>
    <property type="match status" value="1"/>
</dbReference>
<dbReference type="EMBL" id="JAWDJX010000025">
    <property type="protein sequence ID" value="KAK3051607.1"/>
    <property type="molecule type" value="Genomic_DNA"/>
</dbReference>
<dbReference type="Proteomes" id="UP001271007">
    <property type="component" value="Unassembled WGS sequence"/>
</dbReference>
<dbReference type="Gene3D" id="3.20.20.100">
    <property type="entry name" value="NADP-dependent oxidoreductase domain"/>
    <property type="match status" value="1"/>
</dbReference>
<keyword evidence="1" id="KW-0560">Oxidoreductase</keyword>
<proteinExistence type="predicted"/>
<feature type="domain" description="NADP-dependent oxidoreductase" evidence="5">
    <location>
        <begin position="51"/>
        <end position="321"/>
    </location>
</feature>
<dbReference type="InterPro" id="IPR036812">
    <property type="entry name" value="NAD(P)_OxRdtase_dom_sf"/>
</dbReference>